<keyword evidence="7" id="KW-1015">Disulfide bond</keyword>
<protein>
    <recommendedName>
        <fullName evidence="3">ribonucleoside-triphosphate reductase (thioredoxin)</fullName>
        <ecNumber evidence="3">1.17.4.2</ecNumber>
    </recommendedName>
</protein>
<feature type="domain" description="Ribonucleotide reductase alpha-helical" evidence="11">
    <location>
        <begin position="49"/>
        <end position="149"/>
    </location>
</feature>
<keyword evidence="9" id="KW-0170">Cobalt</keyword>
<proteinExistence type="inferred from homology"/>
<evidence type="ECO:0000313" key="14">
    <source>
        <dbReference type="Proteomes" id="UP001149813"/>
    </source>
</evidence>
<dbReference type="OrthoDB" id="14890at2759"/>
<keyword evidence="8" id="KW-0676">Redox-active center</keyword>
<feature type="domain" description="B12-dependent ribonucleotide reductase insertion" evidence="12">
    <location>
        <begin position="215"/>
        <end position="288"/>
    </location>
</feature>
<accession>A0A9W7XY67</accession>
<evidence type="ECO:0000259" key="12">
    <source>
        <dbReference type="Pfam" id="PF21995"/>
    </source>
</evidence>
<dbReference type="EC" id="1.17.4.2" evidence="3"/>
<evidence type="ECO:0000256" key="5">
    <source>
        <dbReference type="ARBA" id="ARBA00022705"/>
    </source>
</evidence>
<dbReference type="InterPro" id="IPR050862">
    <property type="entry name" value="RdRp_reductase_class-2"/>
</dbReference>
<evidence type="ECO:0000256" key="3">
    <source>
        <dbReference type="ARBA" id="ARBA00012275"/>
    </source>
</evidence>
<keyword evidence="4" id="KW-0846">Cobalamin</keyword>
<dbReference type="Pfam" id="PF21995">
    <property type="entry name" value="RNR-II_ins_dom"/>
    <property type="match status" value="1"/>
</dbReference>
<evidence type="ECO:0000256" key="9">
    <source>
        <dbReference type="ARBA" id="ARBA00023285"/>
    </source>
</evidence>
<evidence type="ECO:0000313" key="13">
    <source>
        <dbReference type="EMBL" id="KAJ1720828.1"/>
    </source>
</evidence>
<dbReference type="GO" id="GO:0004748">
    <property type="term" value="F:ribonucleoside-diphosphate reductase activity, thioredoxin disulfide as acceptor"/>
    <property type="evidence" value="ECO:0007669"/>
    <property type="project" value="TreeGrafter"/>
</dbReference>
<evidence type="ECO:0000256" key="8">
    <source>
        <dbReference type="ARBA" id="ARBA00023284"/>
    </source>
</evidence>
<dbReference type="GO" id="GO:0031419">
    <property type="term" value="F:cobalamin binding"/>
    <property type="evidence" value="ECO:0007669"/>
    <property type="project" value="UniProtKB-KW"/>
</dbReference>
<dbReference type="AlphaFoldDB" id="A0A9W7XY67"/>
<dbReference type="InterPro" id="IPR054158">
    <property type="entry name" value="RNR-II_ins_dom"/>
</dbReference>
<dbReference type="InterPro" id="IPR040763">
    <property type="entry name" value="RNR_alpha_hel"/>
</dbReference>
<dbReference type="GO" id="GO:0006260">
    <property type="term" value="P:DNA replication"/>
    <property type="evidence" value="ECO:0007669"/>
    <property type="project" value="UniProtKB-KW"/>
</dbReference>
<dbReference type="PANTHER" id="PTHR43371:SF1">
    <property type="entry name" value="RIBONUCLEOSIDE-DIPHOSPHATE REDUCTASE"/>
    <property type="match status" value="1"/>
</dbReference>
<evidence type="ECO:0000256" key="10">
    <source>
        <dbReference type="ARBA" id="ARBA00048987"/>
    </source>
</evidence>
<evidence type="ECO:0000259" key="11">
    <source>
        <dbReference type="Pfam" id="PF17975"/>
    </source>
</evidence>
<dbReference type="Pfam" id="PF17975">
    <property type="entry name" value="RNR_Alpha"/>
    <property type="match status" value="1"/>
</dbReference>
<gene>
    <name evidence="13" type="ORF">LPJ53_004592</name>
</gene>
<dbReference type="GO" id="GO:0008998">
    <property type="term" value="F:ribonucleoside-triphosphate reductase (thioredoxin) activity"/>
    <property type="evidence" value="ECO:0007669"/>
    <property type="project" value="UniProtKB-EC"/>
</dbReference>
<evidence type="ECO:0000256" key="6">
    <source>
        <dbReference type="ARBA" id="ARBA00023002"/>
    </source>
</evidence>
<sequence>MAGILHTHHRHALAAALRSHRPGRGIDRAGGVAGRGVSGAAGGDAAFTLDGGFVARFAQQPAPFGFNGLGAVVYRRSYARQHASGRAERWFETVQRVVTGTFRRQQAWARQHRLPWDAARAQREAQTMYGKIFAMKFLPPGRGLWAMGSALTEQRHVYAALNNCAFVGTSDMWQEGAPSGPFAFLMDAAMLGVGVGFDTEGARTGAALGRTVGRPAEDAAVHVVGDSREGWVASVARLIDAYLEPGGRCGAFDYSGVRPQGRPIRGFGGVASGPAPLEQLHVRVRRVLDGRVGRPLGVTALVDLMNCIGACVVSGNVRRTAEIAFGPAGCDEFLDLKDYAKNPRRAAFGWTSNNSVFATLGMDYGGVVGRLAANGEPGLQWMQNARRFGRMGEENARDRRVAGANPCGEQSLESHEACCLVETFPARHATLGEFLETLESAFLYAKTVTLLPTHWPRTNRVMARNRRVGTSVSGVAQFMARRGVGLLRQWLRAGYRHVQVVDGRLAERFGVPQSVKTTCVKPSGSVSLLAGATPGMHHPESRFCLRRVRLPHTSSLLESLRGAGYPVEPDVVDGSAAVVGFPVDYGEGVRSVAQLSLWEQMALAALLQREWADNQVSCTVSFDSTGRADAGREQEEVVRALEYFQYGLKCVSFLPRAGSGVYRQMPYEAISEMEYWRLVRRIDAGVLESEGELSLDEPEPERFCTNDECVL</sequence>
<evidence type="ECO:0000256" key="4">
    <source>
        <dbReference type="ARBA" id="ARBA00022628"/>
    </source>
</evidence>
<name>A0A9W7XY67_9FUNG</name>
<reference evidence="13" key="1">
    <citation type="submission" date="2022-07" db="EMBL/GenBank/DDBJ databases">
        <title>Phylogenomic reconstructions and comparative analyses of Kickxellomycotina fungi.</title>
        <authorList>
            <person name="Reynolds N.K."/>
            <person name="Stajich J.E."/>
            <person name="Barry K."/>
            <person name="Grigoriev I.V."/>
            <person name="Crous P."/>
            <person name="Smith M.E."/>
        </authorList>
    </citation>
    <scope>NUCLEOTIDE SEQUENCE</scope>
    <source>
        <strain evidence="13">NBRC 32514</strain>
    </source>
</reference>
<dbReference type="SUPFAM" id="SSF51998">
    <property type="entry name" value="PFL-like glycyl radical enzymes"/>
    <property type="match status" value="1"/>
</dbReference>
<keyword evidence="5" id="KW-0235">DNA replication</keyword>
<organism evidence="13 14">
    <name type="scientific">Coemansia erecta</name>
    <dbReference type="NCBI Taxonomy" id="147472"/>
    <lineage>
        <taxon>Eukaryota</taxon>
        <taxon>Fungi</taxon>
        <taxon>Fungi incertae sedis</taxon>
        <taxon>Zoopagomycota</taxon>
        <taxon>Kickxellomycotina</taxon>
        <taxon>Kickxellomycetes</taxon>
        <taxon>Kickxellales</taxon>
        <taxon>Kickxellaceae</taxon>
        <taxon>Coemansia</taxon>
    </lineage>
</organism>
<dbReference type="PANTHER" id="PTHR43371">
    <property type="entry name" value="VITAMIN B12-DEPENDENT RIBONUCLEOTIDE REDUCTASE"/>
    <property type="match status" value="1"/>
</dbReference>
<evidence type="ECO:0000256" key="7">
    <source>
        <dbReference type="ARBA" id="ARBA00023157"/>
    </source>
</evidence>
<evidence type="ECO:0000256" key="2">
    <source>
        <dbReference type="ARBA" id="ARBA00005654"/>
    </source>
</evidence>
<keyword evidence="6" id="KW-0560">Oxidoreductase</keyword>
<comment type="caution">
    <text evidence="13">The sequence shown here is derived from an EMBL/GenBank/DDBJ whole genome shotgun (WGS) entry which is preliminary data.</text>
</comment>
<comment type="cofactor">
    <cofactor evidence="1">
        <name>adenosylcob(III)alamin</name>
        <dbReference type="ChEBI" id="CHEBI:18408"/>
    </cofactor>
</comment>
<comment type="similarity">
    <text evidence="2">Belongs to the class II ribonucleoside-triphosphate reductase family.</text>
</comment>
<keyword evidence="14" id="KW-1185">Reference proteome</keyword>
<dbReference type="Gene3D" id="3.20.70.20">
    <property type="match status" value="3"/>
</dbReference>
<dbReference type="Proteomes" id="UP001149813">
    <property type="component" value="Unassembled WGS sequence"/>
</dbReference>
<dbReference type="EMBL" id="JANBOJ010000222">
    <property type="protein sequence ID" value="KAJ1720828.1"/>
    <property type="molecule type" value="Genomic_DNA"/>
</dbReference>
<comment type="catalytic activity">
    <reaction evidence="10">
        <text>a 2'-deoxyribonucleoside 5'-triphosphate + [thioredoxin]-disulfide + H2O = a ribonucleoside 5'-triphosphate + [thioredoxin]-dithiol</text>
        <dbReference type="Rhea" id="RHEA:12701"/>
        <dbReference type="Rhea" id="RHEA-COMP:10698"/>
        <dbReference type="Rhea" id="RHEA-COMP:10700"/>
        <dbReference type="ChEBI" id="CHEBI:15377"/>
        <dbReference type="ChEBI" id="CHEBI:29950"/>
        <dbReference type="ChEBI" id="CHEBI:50058"/>
        <dbReference type="ChEBI" id="CHEBI:61557"/>
        <dbReference type="ChEBI" id="CHEBI:61560"/>
        <dbReference type="EC" id="1.17.4.2"/>
    </reaction>
</comment>
<evidence type="ECO:0000256" key="1">
    <source>
        <dbReference type="ARBA" id="ARBA00001922"/>
    </source>
</evidence>